<protein>
    <recommendedName>
        <fullName evidence="1">DUF6487 domain-containing protein</fullName>
    </recommendedName>
</protein>
<dbReference type="EMBL" id="AP023420">
    <property type="protein sequence ID" value="BCK84167.1"/>
    <property type="molecule type" value="Genomic_DNA"/>
</dbReference>
<sequence length="74" mass="8107">MGEMKCPLCGGRMLRGHLSAGAYSRIIWTKSDLRWTSMLDAGDLVVEPRRLSSGVLGNTADRCLQCGVILVRRA</sequence>
<evidence type="ECO:0000313" key="3">
    <source>
        <dbReference type="Proteomes" id="UP000679848"/>
    </source>
</evidence>
<evidence type="ECO:0000259" key="1">
    <source>
        <dbReference type="Pfam" id="PF20097"/>
    </source>
</evidence>
<gene>
    <name evidence="2" type="ORF">MM59RIKEN_14860</name>
</gene>
<name>A0A810QD49_9FIRM</name>
<dbReference type="RefSeq" id="WP_187030113.1">
    <property type="nucleotide sequence ID" value="NZ_AP023420.1"/>
</dbReference>
<dbReference type="Pfam" id="PF20097">
    <property type="entry name" value="DUF6487"/>
    <property type="match status" value="1"/>
</dbReference>
<accession>A0A810QD49</accession>
<dbReference type="AlphaFoldDB" id="A0A810QD49"/>
<dbReference type="InterPro" id="IPR045504">
    <property type="entry name" value="DUF6487"/>
</dbReference>
<keyword evidence="3" id="KW-1185">Reference proteome</keyword>
<organism evidence="2 3">
    <name type="scientific">Pusillibacter faecalis</name>
    <dbReference type="NCBI Taxonomy" id="2714358"/>
    <lineage>
        <taxon>Bacteria</taxon>
        <taxon>Bacillati</taxon>
        <taxon>Bacillota</taxon>
        <taxon>Clostridia</taxon>
        <taxon>Eubacteriales</taxon>
        <taxon>Oscillospiraceae</taxon>
        <taxon>Pusillibacter</taxon>
    </lineage>
</organism>
<proteinExistence type="predicted"/>
<reference evidence="2" key="1">
    <citation type="submission" date="2020-09" db="EMBL/GenBank/DDBJ databases">
        <title>New species isolated from human feces.</title>
        <authorList>
            <person name="Kitahara M."/>
            <person name="Shigeno Y."/>
            <person name="Shime M."/>
            <person name="Matsumoto Y."/>
            <person name="Nakamura S."/>
            <person name="Motooka D."/>
            <person name="Fukuoka S."/>
            <person name="Nishikawa H."/>
            <person name="Benno Y."/>
        </authorList>
    </citation>
    <scope>NUCLEOTIDE SEQUENCE</scope>
    <source>
        <strain evidence="2">MM59</strain>
    </source>
</reference>
<evidence type="ECO:0000313" key="2">
    <source>
        <dbReference type="EMBL" id="BCK84167.1"/>
    </source>
</evidence>
<feature type="domain" description="DUF6487" evidence="1">
    <location>
        <begin position="6"/>
        <end position="71"/>
    </location>
</feature>
<dbReference type="Proteomes" id="UP000679848">
    <property type="component" value="Chromosome"/>
</dbReference>
<dbReference type="KEGG" id="pfaa:MM59RIKEN_14860"/>